<reference evidence="2" key="1">
    <citation type="journal article" date="2022" name="Mol. Ecol. Resour.">
        <title>The genomes of chicory, endive, great burdock and yacon provide insights into Asteraceae palaeo-polyploidization history and plant inulin production.</title>
        <authorList>
            <person name="Fan W."/>
            <person name="Wang S."/>
            <person name="Wang H."/>
            <person name="Wang A."/>
            <person name="Jiang F."/>
            <person name="Liu H."/>
            <person name="Zhao H."/>
            <person name="Xu D."/>
            <person name="Zhang Y."/>
        </authorList>
    </citation>
    <scope>NUCLEOTIDE SEQUENCE [LARGE SCALE GENOMIC DNA]</scope>
    <source>
        <strain evidence="2">cv. Yunnan</strain>
    </source>
</reference>
<sequence>MLGVLVIKDGDDDFSDLYVDVEVEASSAIQISETQRPLPPAFGKKYMENRYIKKQTVVLKINSGVKWSTLKIKDKYYFMDGWLKFMKDNRLQMGVFLVFWLLSRSPNPIFQVFIYGLNGCLENPTSSDVAGASNGNVALVKEETSDDDSMENVQQKMTRVITKSSYHNGAVNRNQWLPQSATEER</sequence>
<dbReference type="Proteomes" id="UP001056120">
    <property type="component" value="Linkage Group LG06"/>
</dbReference>
<gene>
    <name evidence="1" type="ORF">L1987_18053</name>
</gene>
<reference evidence="1 2" key="2">
    <citation type="journal article" date="2022" name="Mol. Ecol. Resour.">
        <title>The genomes of chicory, endive, great burdock and yacon provide insights into Asteraceae paleo-polyploidization history and plant inulin production.</title>
        <authorList>
            <person name="Fan W."/>
            <person name="Wang S."/>
            <person name="Wang H."/>
            <person name="Wang A."/>
            <person name="Jiang F."/>
            <person name="Liu H."/>
            <person name="Zhao H."/>
            <person name="Xu D."/>
            <person name="Zhang Y."/>
        </authorList>
    </citation>
    <scope>NUCLEOTIDE SEQUENCE [LARGE SCALE GENOMIC DNA]</scope>
    <source>
        <strain evidence="2">cv. Yunnan</strain>
        <tissue evidence="1">Leaves</tissue>
    </source>
</reference>
<evidence type="ECO:0000313" key="2">
    <source>
        <dbReference type="Proteomes" id="UP001056120"/>
    </source>
</evidence>
<name>A0ACB9J0U6_9ASTR</name>
<dbReference type="EMBL" id="CM042023">
    <property type="protein sequence ID" value="KAI3813333.1"/>
    <property type="molecule type" value="Genomic_DNA"/>
</dbReference>
<organism evidence="1 2">
    <name type="scientific">Smallanthus sonchifolius</name>
    <dbReference type="NCBI Taxonomy" id="185202"/>
    <lineage>
        <taxon>Eukaryota</taxon>
        <taxon>Viridiplantae</taxon>
        <taxon>Streptophyta</taxon>
        <taxon>Embryophyta</taxon>
        <taxon>Tracheophyta</taxon>
        <taxon>Spermatophyta</taxon>
        <taxon>Magnoliopsida</taxon>
        <taxon>eudicotyledons</taxon>
        <taxon>Gunneridae</taxon>
        <taxon>Pentapetalae</taxon>
        <taxon>asterids</taxon>
        <taxon>campanulids</taxon>
        <taxon>Asterales</taxon>
        <taxon>Asteraceae</taxon>
        <taxon>Asteroideae</taxon>
        <taxon>Heliantheae alliance</taxon>
        <taxon>Millerieae</taxon>
        <taxon>Smallanthus</taxon>
    </lineage>
</organism>
<proteinExistence type="predicted"/>
<evidence type="ECO:0000313" key="1">
    <source>
        <dbReference type="EMBL" id="KAI3813333.1"/>
    </source>
</evidence>
<protein>
    <submittedName>
        <fullName evidence="1">Uncharacterized protein</fullName>
    </submittedName>
</protein>
<keyword evidence="2" id="KW-1185">Reference proteome</keyword>
<comment type="caution">
    <text evidence="1">The sequence shown here is derived from an EMBL/GenBank/DDBJ whole genome shotgun (WGS) entry which is preliminary data.</text>
</comment>
<accession>A0ACB9J0U6</accession>